<name>A0A2W7S5P5_9BACT</name>
<gene>
    <name evidence="2" type="ORF">LX80_01761</name>
</gene>
<comment type="caution">
    <text evidence="2">The sequence shown here is derived from an EMBL/GenBank/DDBJ whole genome shotgun (WGS) entry which is preliminary data.</text>
</comment>
<dbReference type="RefSeq" id="WP_211307736.1">
    <property type="nucleotide sequence ID" value="NZ_QKZV01000005.1"/>
</dbReference>
<dbReference type="InterPro" id="IPR043732">
    <property type="entry name" value="DUF5675"/>
</dbReference>
<feature type="domain" description="DUF5675" evidence="1">
    <location>
        <begin position="13"/>
        <end position="122"/>
    </location>
</feature>
<sequence>MVKKTQPMLLYLFRTYQKEGTNGALWRQQQLIGHTIELPWQQNLPQISCIPEGLYTLERRENDRFGTHIAVLDVPGRAGILIHPANDALRELRGCLAPVKQLTGPGRGILSRQAMQDLLEYLQPAFDRGEKVQLLILNVQAQLKTLARPGQW</sequence>
<dbReference type="EMBL" id="QKZV01000005">
    <property type="protein sequence ID" value="PZX62279.1"/>
    <property type="molecule type" value="Genomic_DNA"/>
</dbReference>
<dbReference type="Proteomes" id="UP000249720">
    <property type="component" value="Unassembled WGS sequence"/>
</dbReference>
<proteinExistence type="predicted"/>
<protein>
    <recommendedName>
        <fullName evidence="1">DUF5675 domain-containing protein</fullName>
    </recommendedName>
</protein>
<dbReference type="AlphaFoldDB" id="A0A2W7S5P5"/>
<evidence type="ECO:0000259" key="1">
    <source>
        <dbReference type="Pfam" id="PF18925"/>
    </source>
</evidence>
<evidence type="ECO:0000313" key="2">
    <source>
        <dbReference type="EMBL" id="PZX62279.1"/>
    </source>
</evidence>
<keyword evidence="3" id="KW-1185">Reference proteome</keyword>
<dbReference type="Pfam" id="PF18925">
    <property type="entry name" value="DUF5675"/>
    <property type="match status" value="1"/>
</dbReference>
<organism evidence="2 3">
    <name type="scientific">Hydrotalea sandarakina</name>
    <dbReference type="NCBI Taxonomy" id="1004304"/>
    <lineage>
        <taxon>Bacteria</taxon>
        <taxon>Pseudomonadati</taxon>
        <taxon>Bacteroidota</taxon>
        <taxon>Chitinophagia</taxon>
        <taxon>Chitinophagales</taxon>
        <taxon>Chitinophagaceae</taxon>
        <taxon>Hydrotalea</taxon>
    </lineage>
</organism>
<evidence type="ECO:0000313" key="3">
    <source>
        <dbReference type="Proteomes" id="UP000249720"/>
    </source>
</evidence>
<reference evidence="2 3" key="1">
    <citation type="submission" date="2018-06" db="EMBL/GenBank/DDBJ databases">
        <title>Genomic Encyclopedia of Archaeal and Bacterial Type Strains, Phase II (KMG-II): from individual species to whole genera.</title>
        <authorList>
            <person name="Goeker M."/>
        </authorList>
    </citation>
    <scope>NUCLEOTIDE SEQUENCE [LARGE SCALE GENOMIC DNA]</scope>
    <source>
        <strain evidence="2 3">DSM 23241</strain>
    </source>
</reference>
<accession>A0A2W7S5P5</accession>